<organism evidence="1 2">
    <name type="scientific">Mycobacterium europaeum</name>
    <dbReference type="NCBI Taxonomy" id="761804"/>
    <lineage>
        <taxon>Bacteria</taxon>
        <taxon>Bacillati</taxon>
        <taxon>Actinomycetota</taxon>
        <taxon>Actinomycetes</taxon>
        <taxon>Mycobacteriales</taxon>
        <taxon>Mycobacteriaceae</taxon>
        <taxon>Mycobacterium</taxon>
        <taxon>Mycobacterium simiae complex</taxon>
    </lineage>
</organism>
<dbReference type="Proteomes" id="UP000199601">
    <property type="component" value="Unassembled WGS sequence"/>
</dbReference>
<reference evidence="2" key="1">
    <citation type="submission" date="2015-03" db="EMBL/GenBank/DDBJ databases">
        <authorList>
            <person name="Urmite Genomes"/>
        </authorList>
    </citation>
    <scope>NUCLEOTIDE SEQUENCE [LARGE SCALE GENOMIC DNA]</scope>
    <source>
        <strain evidence="2">CSUR P1344</strain>
    </source>
</reference>
<gene>
    <name evidence="1" type="ORF">BN000_00126</name>
</gene>
<evidence type="ECO:0000313" key="2">
    <source>
        <dbReference type="Proteomes" id="UP000199601"/>
    </source>
</evidence>
<proteinExistence type="predicted"/>
<evidence type="ECO:0000313" key="1">
    <source>
        <dbReference type="EMBL" id="CQD02082.1"/>
    </source>
</evidence>
<dbReference type="EMBL" id="CTEC01000001">
    <property type="protein sequence ID" value="CQD02082.1"/>
    <property type="molecule type" value="Genomic_DNA"/>
</dbReference>
<dbReference type="AlphaFoldDB" id="A0A0U1CXK9"/>
<protein>
    <submittedName>
        <fullName evidence="1">Uncharacterized protein</fullName>
    </submittedName>
</protein>
<sequence>MRVILRTPAELVAEYDLPGVNSSASDEQILAAAAEAEPVRRTGPEVVGAPYVYSRGPDDLAEQGRRLMQADSRLDDEKKAARELARRYYFAQGHSKRDIAQALGVTRPTLDSWLGEGATRPRRSRGG</sequence>
<name>A0A0U1CXK9_9MYCO</name>
<accession>A0A0U1CXK9</accession>
<keyword evidence="2" id="KW-1185">Reference proteome</keyword>
<dbReference type="RefSeq" id="WP_062886704.1">
    <property type="nucleotide sequence ID" value="NZ_CTEC01000001.1"/>
</dbReference>